<sequence length="116" mass="11826">MASKHLIFAALLVATIATPMAEDATVQLRCGGNVVSTAVTNGSGVFSILLDPLSYLLSAILSNCNAVVTTPLSNCNSLLSPTGVLSAPLQILGSTVSGLLPVTNIITGLFQFLPIV</sequence>
<organism evidence="2 3">
    <name type="scientific">Dillenia turbinata</name>
    <dbReference type="NCBI Taxonomy" id="194707"/>
    <lineage>
        <taxon>Eukaryota</taxon>
        <taxon>Viridiplantae</taxon>
        <taxon>Streptophyta</taxon>
        <taxon>Embryophyta</taxon>
        <taxon>Tracheophyta</taxon>
        <taxon>Spermatophyta</taxon>
        <taxon>Magnoliopsida</taxon>
        <taxon>eudicotyledons</taxon>
        <taxon>Gunneridae</taxon>
        <taxon>Pentapetalae</taxon>
        <taxon>Dilleniales</taxon>
        <taxon>Dilleniaceae</taxon>
        <taxon>Dillenia</taxon>
    </lineage>
</organism>
<dbReference type="PANTHER" id="PTHR34458">
    <property type="entry name" value="POLLEN OLE E 1 ALLERGEN AND EXTENSIN FAMILY PROTEIN-RELATED"/>
    <property type="match status" value="1"/>
</dbReference>
<dbReference type="PANTHER" id="PTHR34458:SF5">
    <property type="entry name" value="POLLEN OLE E 1 ALLERGEN AND EXTENSIN FAMILY PROTEIN"/>
    <property type="match status" value="1"/>
</dbReference>
<feature type="chain" id="PRO_5042863533" description="Phylloplanin-like" evidence="1">
    <location>
        <begin position="18"/>
        <end position="116"/>
    </location>
</feature>
<dbReference type="AlphaFoldDB" id="A0AAN8Z832"/>
<feature type="signal peptide" evidence="1">
    <location>
        <begin position="1"/>
        <end position="17"/>
    </location>
</feature>
<dbReference type="EMBL" id="JBAMMX010000012">
    <property type="protein sequence ID" value="KAK6930179.1"/>
    <property type="molecule type" value="Genomic_DNA"/>
</dbReference>
<name>A0AAN8Z832_9MAGN</name>
<accession>A0AAN8Z832</accession>
<evidence type="ECO:0000313" key="3">
    <source>
        <dbReference type="Proteomes" id="UP001370490"/>
    </source>
</evidence>
<gene>
    <name evidence="2" type="ORF">RJ641_004273</name>
</gene>
<keyword evidence="3" id="KW-1185">Reference proteome</keyword>
<keyword evidence="1" id="KW-0732">Signal</keyword>
<evidence type="ECO:0000256" key="1">
    <source>
        <dbReference type="SAM" id="SignalP"/>
    </source>
</evidence>
<protein>
    <recommendedName>
        <fullName evidence="4">Phylloplanin-like</fullName>
    </recommendedName>
</protein>
<dbReference type="InterPro" id="IPR040404">
    <property type="entry name" value="Phylloplanin-like"/>
</dbReference>
<evidence type="ECO:0000313" key="2">
    <source>
        <dbReference type="EMBL" id="KAK6930179.1"/>
    </source>
</evidence>
<dbReference type="Proteomes" id="UP001370490">
    <property type="component" value="Unassembled WGS sequence"/>
</dbReference>
<proteinExistence type="predicted"/>
<evidence type="ECO:0008006" key="4">
    <source>
        <dbReference type="Google" id="ProtNLM"/>
    </source>
</evidence>
<comment type="caution">
    <text evidence="2">The sequence shown here is derived from an EMBL/GenBank/DDBJ whole genome shotgun (WGS) entry which is preliminary data.</text>
</comment>
<reference evidence="2 3" key="1">
    <citation type="submission" date="2023-12" db="EMBL/GenBank/DDBJ databases">
        <title>A high-quality genome assembly for Dillenia turbinata (Dilleniales).</title>
        <authorList>
            <person name="Chanderbali A."/>
        </authorList>
    </citation>
    <scope>NUCLEOTIDE SEQUENCE [LARGE SCALE GENOMIC DNA]</scope>
    <source>
        <strain evidence="2">LSX21</strain>
        <tissue evidence="2">Leaf</tissue>
    </source>
</reference>